<gene>
    <name evidence="7" type="ORF">H9964_06210</name>
</gene>
<accession>A0A9D2G6D0</accession>
<keyword evidence="5" id="KW-1133">Transmembrane helix</keyword>
<keyword evidence="3" id="KW-1003">Cell membrane</keyword>
<dbReference type="InterPro" id="IPR027417">
    <property type="entry name" value="P-loop_NTPase"/>
</dbReference>
<evidence type="ECO:0000313" key="7">
    <source>
        <dbReference type="EMBL" id="HIZ73155.1"/>
    </source>
</evidence>
<name>A0A9D2G6D0_9FIRM</name>
<evidence type="ECO:0000256" key="1">
    <source>
        <dbReference type="ARBA" id="ARBA00004651"/>
    </source>
</evidence>
<dbReference type="Gene3D" id="3.40.50.300">
    <property type="entry name" value="P-loop containing nucleotide triphosphate hydrolases"/>
    <property type="match status" value="1"/>
</dbReference>
<dbReference type="InterPro" id="IPR003688">
    <property type="entry name" value="TraG/VirD4"/>
</dbReference>
<evidence type="ECO:0000256" key="5">
    <source>
        <dbReference type="ARBA" id="ARBA00022989"/>
    </source>
</evidence>
<dbReference type="PANTHER" id="PTHR37937:SF1">
    <property type="entry name" value="CONJUGATIVE TRANSFER: DNA TRANSPORT"/>
    <property type="match status" value="1"/>
</dbReference>
<comment type="caution">
    <text evidence="7">The sequence shown here is derived from an EMBL/GenBank/DDBJ whole genome shotgun (WGS) entry which is preliminary data.</text>
</comment>
<keyword evidence="6" id="KW-0472">Membrane</keyword>
<evidence type="ECO:0000256" key="6">
    <source>
        <dbReference type="ARBA" id="ARBA00023136"/>
    </source>
</evidence>
<evidence type="ECO:0000256" key="4">
    <source>
        <dbReference type="ARBA" id="ARBA00022692"/>
    </source>
</evidence>
<dbReference type="AlphaFoldDB" id="A0A9D2G6D0"/>
<sequence>MKVNPPLIERCAKGIPGEQTVLCGIKDVAKENGYSVHEAFAEHPVGMPVSAYRDGSGALQVVQRDGLCHALVTGSTGCGKSMRCLVNLLFNLDGRHSVIVSDIKGELYRCTAEYLKGVYGEDNVKYMDFICPEVSEALFNPIASIARAYRDAELFPGEEQRRRDEALSELKRLFDTLFPIRSEKDMNWDEGARGFIYGIAVGLFEDMLLTKEQEEKTGRRRVLPDQINFEAISEVFYSFEYSDEFHDHGFFSSREQDDRAWRYVRGIINDARSTRACYLQLVEGYLNTYSYPDIRTLTLADNFDISTLGDTPQVLFLTYDITDERMRTFVNRYIIKSLDVLKKKAIGAGAPLNVPMLYLLDEFPTLQPDPIFSTIFSVGRGWNIFITAVVQDFTQLETTYSPGVAQQIRNNCDLTFFLGSNDVHTIRSVKEQIGRHIIPDPASYLRGEVRFIEEYVVSEDELMHRLVPGTAYVTISCHMPLKGEFALYYECPEYTKFQSAAVRQTAMIDFDDARYHYDVSWLKKPRRRRGFLND</sequence>
<organism evidence="7 8">
    <name type="scientific">Candidatus Gallimonas intestinavium</name>
    <dbReference type="NCBI Taxonomy" id="2838603"/>
    <lineage>
        <taxon>Bacteria</taxon>
        <taxon>Bacillati</taxon>
        <taxon>Bacillota</taxon>
        <taxon>Clostridia</taxon>
        <taxon>Candidatus Gallimonas</taxon>
    </lineage>
</organism>
<evidence type="ECO:0000256" key="3">
    <source>
        <dbReference type="ARBA" id="ARBA00022475"/>
    </source>
</evidence>
<reference evidence="7" key="2">
    <citation type="submission" date="2021-04" db="EMBL/GenBank/DDBJ databases">
        <authorList>
            <person name="Gilroy R."/>
        </authorList>
    </citation>
    <scope>NUCLEOTIDE SEQUENCE</scope>
    <source>
        <strain evidence="7">ChiW7-2402</strain>
    </source>
</reference>
<dbReference type="Proteomes" id="UP000824102">
    <property type="component" value="Unassembled WGS sequence"/>
</dbReference>
<dbReference type="Pfam" id="PF02534">
    <property type="entry name" value="T4SS-DNA_transf"/>
    <property type="match status" value="1"/>
</dbReference>
<comment type="subcellular location">
    <subcellularLocation>
        <location evidence="1">Cell membrane</location>
        <topology evidence="1">Multi-pass membrane protein</topology>
    </subcellularLocation>
</comment>
<proteinExistence type="inferred from homology"/>
<evidence type="ECO:0000313" key="8">
    <source>
        <dbReference type="Proteomes" id="UP000824102"/>
    </source>
</evidence>
<dbReference type="CDD" id="cd01127">
    <property type="entry name" value="TrwB_TraG_TraD_VirD4"/>
    <property type="match status" value="1"/>
</dbReference>
<comment type="similarity">
    <text evidence="2">Belongs to the VirD4/TraG family.</text>
</comment>
<dbReference type="EMBL" id="DXBB01000086">
    <property type="protein sequence ID" value="HIZ73155.1"/>
    <property type="molecule type" value="Genomic_DNA"/>
</dbReference>
<evidence type="ECO:0000256" key="2">
    <source>
        <dbReference type="ARBA" id="ARBA00008806"/>
    </source>
</evidence>
<dbReference type="GO" id="GO:0005886">
    <property type="term" value="C:plasma membrane"/>
    <property type="evidence" value="ECO:0007669"/>
    <property type="project" value="UniProtKB-SubCell"/>
</dbReference>
<dbReference type="SUPFAM" id="SSF52540">
    <property type="entry name" value="P-loop containing nucleoside triphosphate hydrolases"/>
    <property type="match status" value="1"/>
</dbReference>
<keyword evidence="4" id="KW-0812">Transmembrane</keyword>
<reference evidence="7" key="1">
    <citation type="journal article" date="2021" name="PeerJ">
        <title>Extensive microbial diversity within the chicken gut microbiome revealed by metagenomics and culture.</title>
        <authorList>
            <person name="Gilroy R."/>
            <person name="Ravi A."/>
            <person name="Getino M."/>
            <person name="Pursley I."/>
            <person name="Horton D.L."/>
            <person name="Alikhan N.F."/>
            <person name="Baker D."/>
            <person name="Gharbi K."/>
            <person name="Hall N."/>
            <person name="Watson M."/>
            <person name="Adriaenssens E.M."/>
            <person name="Foster-Nyarko E."/>
            <person name="Jarju S."/>
            <person name="Secka A."/>
            <person name="Antonio M."/>
            <person name="Oren A."/>
            <person name="Chaudhuri R.R."/>
            <person name="La Ragione R."/>
            <person name="Hildebrand F."/>
            <person name="Pallen M.J."/>
        </authorList>
    </citation>
    <scope>NUCLEOTIDE SEQUENCE</scope>
    <source>
        <strain evidence="7">ChiW7-2402</strain>
    </source>
</reference>
<protein>
    <submittedName>
        <fullName evidence="7">Type IV secretory system conjugative DNA transfer family protein</fullName>
    </submittedName>
</protein>
<dbReference type="PANTHER" id="PTHR37937">
    <property type="entry name" value="CONJUGATIVE TRANSFER: DNA TRANSPORT"/>
    <property type="match status" value="1"/>
</dbReference>
<dbReference type="InterPro" id="IPR051539">
    <property type="entry name" value="T4SS-coupling_protein"/>
</dbReference>